<dbReference type="Proteomes" id="UP000319715">
    <property type="component" value="Unassembled WGS sequence"/>
</dbReference>
<dbReference type="EMBL" id="VICF01000018">
    <property type="protein sequence ID" value="TQC63872.1"/>
    <property type="molecule type" value="Genomic_DNA"/>
</dbReference>
<evidence type="ECO:0000313" key="3">
    <source>
        <dbReference type="EMBL" id="TQC63872.1"/>
    </source>
</evidence>
<accession>A0ABY2ZRB7</accession>
<organism evidence="3 4">
    <name type="scientific">Pantoea dispersa</name>
    <dbReference type="NCBI Taxonomy" id="59814"/>
    <lineage>
        <taxon>Bacteria</taxon>
        <taxon>Pseudomonadati</taxon>
        <taxon>Pseudomonadota</taxon>
        <taxon>Gammaproteobacteria</taxon>
        <taxon>Enterobacterales</taxon>
        <taxon>Erwiniaceae</taxon>
        <taxon>Pantoea</taxon>
    </lineage>
</organism>
<name>A0ABY2ZRB7_9GAMM</name>
<dbReference type="InterPro" id="IPR013783">
    <property type="entry name" value="Ig-like_fold"/>
</dbReference>
<feature type="signal peptide" evidence="1">
    <location>
        <begin position="1"/>
        <end position="27"/>
    </location>
</feature>
<dbReference type="InterPro" id="IPR050643">
    <property type="entry name" value="Periplasmic_pilus_chap"/>
</dbReference>
<keyword evidence="1" id="KW-0732">Signal</keyword>
<dbReference type="Pfam" id="PF00345">
    <property type="entry name" value="PapD_N"/>
    <property type="match status" value="1"/>
</dbReference>
<proteinExistence type="predicted"/>
<feature type="chain" id="PRO_5045109939" evidence="1">
    <location>
        <begin position="28"/>
        <end position="234"/>
    </location>
</feature>
<dbReference type="PANTHER" id="PTHR30251:SF3">
    <property type="entry name" value="FIMBRIAL CHAPARONE PROTEIN"/>
    <property type="match status" value="1"/>
</dbReference>
<dbReference type="SUPFAM" id="SSF49354">
    <property type="entry name" value="PapD-like"/>
    <property type="match status" value="1"/>
</dbReference>
<sequence>MLSSSVMARSLAMLALTAAVLPHFALAEITPSSSAVIIEAGKNEASIDIKNNGNKSVLLYSKIRKLPDDNLAHGTLFTEPQVILLAPGDTQSIRIIYRTNTPDSHEHIARVVFTGLPPQDEVSEGKIKILIGQDLPVVVNLRKNIEQKDMWQIVKYRLDEGKLCIQNPSAKVFRFVPTMNTDEKHITVTFNKSYVLPGEEMCSASSGQLLHGMHLNIVSVSDYNYQLKSNKVIL</sequence>
<evidence type="ECO:0000313" key="4">
    <source>
        <dbReference type="Proteomes" id="UP000319715"/>
    </source>
</evidence>
<evidence type="ECO:0000259" key="2">
    <source>
        <dbReference type="Pfam" id="PF00345"/>
    </source>
</evidence>
<reference evidence="3 4" key="1">
    <citation type="submission" date="2019-06" db="EMBL/GenBank/DDBJ databases">
        <title>Pantoea dispersa Assembly.</title>
        <authorList>
            <person name="Wang J."/>
        </authorList>
    </citation>
    <scope>NUCLEOTIDE SEQUENCE [LARGE SCALE GENOMIC DNA]</scope>
    <source>
        <strain evidence="4">bio</strain>
    </source>
</reference>
<keyword evidence="4" id="KW-1185">Reference proteome</keyword>
<comment type="caution">
    <text evidence="3">The sequence shown here is derived from an EMBL/GenBank/DDBJ whole genome shotgun (WGS) entry which is preliminary data.</text>
</comment>
<evidence type="ECO:0000256" key="1">
    <source>
        <dbReference type="SAM" id="SignalP"/>
    </source>
</evidence>
<dbReference type="InterPro" id="IPR016147">
    <property type="entry name" value="Pili_assmbl_chaperone_N"/>
</dbReference>
<dbReference type="InterPro" id="IPR008962">
    <property type="entry name" value="PapD-like_sf"/>
</dbReference>
<gene>
    <name evidence="3" type="ORF">FK492_23470</name>
</gene>
<dbReference type="Gene3D" id="2.60.40.10">
    <property type="entry name" value="Immunoglobulins"/>
    <property type="match status" value="1"/>
</dbReference>
<protein>
    <submittedName>
        <fullName evidence="3">Fimbria/pilus periplasmic chaperone</fullName>
    </submittedName>
</protein>
<feature type="domain" description="Pili assembly chaperone N-terminal" evidence="2">
    <location>
        <begin position="29"/>
        <end position="139"/>
    </location>
</feature>
<dbReference type="PANTHER" id="PTHR30251">
    <property type="entry name" value="PILUS ASSEMBLY CHAPERONE"/>
    <property type="match status" value="1"/>
</dbReference>